<proteinExistence type="predicted"/>
<reference evidence="1" key="1">
    <citation type="submission" date="2014-11" db="EMBL/GenBank/DDBJ databases">
        <authorList>
            <person name="Amaro Gonzalez C."/>
        </authorList>
    </citation>
    <scope>NUCLEOTIDE SEQUENCE</scope>
</reference>
<sequence>MLLLFVHFFKYPTGCACMKRHANGPQLHRLGDVVTITSNSHKISCSC</sequence>
<dbReference type="EMBL" id="GBXM01105622">
    <property type="protein sequence ID" value="JAH02955.1"/>
    <property type="molecule type" value="Transcribed_RNA"/>
</dbReference>
<name>A0A0E9PFW0_ANGAN</name>
<dbReference type="AlphaFoldDB" id="A0A0E9PFW0"/>
<evidence type="ECO:0000313" key="1">
    <source>
        <dbReference type="EMBL" id="JAH02955.1"/>
    </source>
</evidence>
<reference evidence="1" key="2">
    <citation type="journal article" date="2015" name="Fish Shellfish Immunol.">
        <title>Early steps in the European eel (Anguilla anguilla)-Vibrio vulnificus interaction in the gills: Role of the RtxA13 toxin.</title>
        <authorList>
            <person name="Callol A."/>
            <person name="Pajuelo D."/>
            <person name="Ebbesson L."/>
            <person name="Teles M."/>
            <person name="MacKenzie S."/>
            <person name="Amaro C."/>
        </authorList>
    </citation>
    <scope>NUCLEOTIDE SEQUENCE</scope>
</reference>
<organism evidence="1">
    <name type="scientific">Anguilla anguilla</name>
    <name type="common">European freshwater eel</name>
    <name type="synonym">Muraena anguilla</name>
    <dbReference type="NCBI Taxonomy" id="7936"/>
    <lineage>
        <taxon>Eukaryota</taxon>
        <taxon>Metazoa</taxon>
        <taxon>Chordata</taxon>
        <taxon>Craniata</taxon>
        <taxon>Vertebrata</taxon>
        <taxon>Euteleostomi</taxon>
        <taxon>Actinopterygii</taxon>
        <taxon>Neopterygii</taxon>
        <taxon>Teleostei</taxon>
        <taxon>Anguilliformes</taxon>
        <taxon>Anguillidae</taxon>
        <taxon>Anguilla</taxon>
    </lineage>
</organism>
<accession>A0A0E9PFW0</accession>
<protein>
    <submittedName>
        <fullName evidence="1">Uncharacterized protein</fullName>
    </submittedName>
</protein>